<dbReference type="GO" id="GO:0004590">
    <property type="term" value="F:orotidine-5'-phosphate decarboxylase activity"/>
    <property type="evidence" value="ECO:0007669"/>
    <property type="project" value="TreeGrafter"/>
</dbReference>
<dbReference type="EMBL" id="LBUU01000016">
    <property type="protein sequence ID" value="KKQ69098.1"/>
    <property type="molecule type" value="Genomic_DNA"/>
</dbReference>
<proteinExistence type="predicted"/>
<comment type="pathway">
    <text evidence="1">Pyrimidine metabolism; UMP biosynthesis via de novo pathway.</text>
</comment>
<sequence length="222" mass="25252">MIMKKEYANVADMIFDRGAFKFGAFRLKLHEKNPSAPLSPFYLNLRTKDNPTNPGPLTDDDCDLIAIALWDKIKLWNIDFQAIAGIPHAADPIIEALERVVPKPWGFRIIKLAKEIKDGKRKIVPLPGFDYRKGENVLVIDDLVTKADSKIEAIKAIESEGSIVKKLFVLVDREQGGYFELRKAGYDMISCFTIMELLAYYLATGKIDNEKYEECLCYIENN</sequence>
<keyword evidence="2" id="KW-0665">Pyrimidine biosynthesis</keyword>
<dbReference type="InterPro" id="IPR029057">
    <property type="entry name" value="PRTase-like"/>
</dbReference>
<dbReference type="GO" id="GO:0006222">
    <property type="term" value="P:UMP biosynthetic process"/>
    <property type="evidence" value="ECO:0007669"/>
    <property type="project" value="TreeGrafter"/>
</dbReference>
<dbReference type="CDD" id="cd06223">
    <property type="entry name" value="PRTases_typeI"/>
    <property type="match status" value="1"/>
</dbReference>
<evidence type="ECO:0000256" key="1">
    <source>
        <dbReference type="ARBA" id="ARBA00004725"/>
    </source>
</evidence>
<dbReference type="PANTHER" id="PTHR19278:SF9">
    <property type="entry name" value="URIDINE 5'-MONOPHOSPHATE SYNTHASE"/>
    <property type="match status" value="1"/>
</dbReference>
<name>A0A0G0JNH5_9BACT</name>
<dbReference type="GO" id="GO:0019856">
    <property type="term" value="P:pyrimidine nucleobase biosynthetic process"/>
    <property type="evidence" value="ECO:0007669"/>
    <property type="project" value="TreeGrafter"/>
</dbReference>
<organism evidence="3 4">
    <name type="scientific">Candidatus Falkowbacteria bacterium GW2011_GWE1_38_31</name>
    <dbReference type="NCBI Taxonomy" id="1618638"/>
    <lineage>
        <taxon>Bacteria</taxon>
        <taxon>Candidatus Falkowiibacteriota</taxon>
    </lineage>
</organism>
<dbReference type="SUPFAM" id="SSF53271">
    <property type="entry name" value="PRTase-like"/>
    <property type="match status" value="1"/>
</dbReference>
<dbReference type="GO" id="GO:0004588">
    <property type="term" value="F:orotate phosphoribosyltransferase activity"/>
    <property type="evidence" value="ECO:0007669"/>
    <property type="project" value="TreeGrafter"/>
</dbReference>
<keyword evidence="3" id="KW-0808">Transferase</keyword>
<evidence type="ECO:0000256" key="2">
    <source>
        <dbReference type="ARBA" id="ARBA00022975"/>
    </source>
</evidence>
<gene>
    <name evidence="3" type="ORF">US91_C0016G0006</name>
</gene>
<comment type="caution">
    <text evidence="3">The sequence shown here is derived from an EMBL/GenBank/DDBJ whole genome shotgun (WGS) entry which is preliminary data.</text>
</comment>
<evidence type="ECO:0000313" key="3">
    <source>
        <dbReference type="EMBL" id="KKQ69098.1"/>
    </source>
</evidence>
<dbReference type="Gene3D" id="3.40.50.2020">
    <property type="match status" value="1"/>
</dbReference>
<reference evidence="3" key="1">
    <citation type="journal article" date="2015" name="Nature">
        <title>rRNA introns, odd ribosomes, and small enigmatic genomes across a large radiation of phyla.</title>
        <authorList>
            <person name="Brown C.T."/>
            <person name="Hug L.A."/>
            <person name="Thomas B.C."/>
            <person name="Sharon I."/>
            <person name="Castelle C.J."/>
            <person name="Singh A."/>
            <person name="Wilkins M.J."/>
            <person name="Williams K.H."/>
            <person name="Banfield J.F."/>
        </authorList>
    </citation>
    <scope>NUCLEOTIDE SEQUENCE [LARGE SCALE GENOMIC DNA]</scope>
</reference>
<dbReference type="PANTHER" id="PTHR19278">
    <property type="entry name" value="OROTATE PHOSPHORIBOSYLTRANSFERASE"/>
    <property type="match status" value="1"/>
</dbReference>
<accession>A0A0G0JNH5</accession>
<protein>
    <submittedName>
        <fullName evidence="3">Orotate phosphoribosyltransferase/orotidine 5''-phosphate decarboxylase, subfamily 1</fullName>
    </submittedName>
</protein>
<dbReference type="Proteomes" id="UP000034022">
    <property type="component" value="Unassembled WGS sequence"/>
</dbReference>
<evidence type="ECO:0000313" key="4">
    <source>
        <dbReference type="Proteomes" id="UP000034022"/>
    </source>
</evidence>
<dbReference type="InterPro" id="IPR000836">
    <property type="entry name" value="PRTase_dom"/>
</dbReference>
<dbReference type="AlphaFoldDB" id="A0A0G0JNH5"/>
<keyword evidence="3" id="KW-0328">Glycosyltransferase</keyword>